<comment type="subcellular location">
    <subcellularLocation>
        <location evidence="9">Cytoplasm</location>
    </subcellularLocation>
</comment>
<dbReference type="NCBIfam" id="TIGR00347">
    <property type="entry name" value="bioD"/>
    <property type="match status" value="1"/>
</dbReference>
<protein>
    <recommendedName>
        <fullName evidence="9">ATP-dependent dethiobiotin synthetase BioD</fullName>
        <ecNumber evidence="9">6.3.3.3</ecNumber>
    </recommendedName>
    <alternativeName>
        <fullName evidence="9">DTB synthetase</fullName>
        <shortName evidence="9">DTBS</shortName>
    </alternativeName>
    <alternativeName>
        <fullName evidence="9">Dethiobiotin synthase</fullName>
    </alternativeName>
</protein>
<dbReference type="AlphaFoldDB" id="I3DH78"/>
<feature type="binding site" evidence="9">
    <location>
        <begin position="14"/>
        <end position="19"/>
    </location>
    <ligand>
        <name>ATP</name>
        <dbReference type="ChEBI" id="CHEBI:30616"/>
    </ligand>
</feature>
<dbReference type="GO" id="GO:0009102">
    <property type="term" value="P:biotin biosynthetic process"/>
    <property type="evidence" value="ECO:0007669"/>
    <property type="project" value="UniProtKB-UniRule"/>
</dbReference>
<dbReference type="PATRIC" id="fig|1095749.3.peg.567"/>
<comment type="caution">
    <text evidence="9">Lacks conserved residue(s) required for the propagation of feature annotation.</text>
</comment>
<keyword evidence="3 9" id="KW-0479">Metal-binding</keyword>
<feature type="binding site" evidence="9">
    <location>
        <position position="116"/>
    </location>
    <ligand>
        <name>Mg(2+)</name>
        <dbReference type="ChEBI" id="CHEBI:18420"/>
    </ligand>
</feature>
<keyword evidence="2 9" id="KW-0436">Ligase</keyword>
<dbReference type="GO" id="GO:0005524">
    <property type="term" value="F:ATP binding"/>
    <property type="evidence" value="ECO:0007669"/>
    <property type="project" value="UniProtKB-UniRule"/>
</dbReference>
<feature type="binding site" evidence="9">
    <location>
        <position position="213"/>
    </location>
    <ligand>
        <name>ATP</name>
        <dbReference type="ChEBI" id="CHEBI:30616"/>
    </ligand>
</feature>
<feature type="binding site" evidence="9">
    <location>
        <position position="51"/>
    </location>
    <ligand>
        <name>Mg(2+)</name>
        <dbReference type="ChEBI" id="CHEBI:18420"/>
    </ligand>
</feature>
<evidence type="ECO:0000256" key="3">
    <source>
        <dbReference type="ARBA" id="ARBA00022723"/>
    </source>
</evidence>
<dbReference type="CDD" id="cd03109">
    <property type="entry name" value="DTBS"/>
    <property type="match status" value="1"/>
</dbReference>
<feature type="active site" evidence="9">
    <location>
        <position position="39"/>
    </location>
</feature>
<dbReference type="Gene3D" id="3.40.50.300">
    <property type="entry name" value="P-loop containing nucleotide triphosphate hydrolases"/>
    <property type="match status" value="1"/>
</dbReference>
<dbReference type="FunFam" id="3.40.50.300:FF:000292">
    <property type="entry name" value="ATP-dependent dethiobiotin synthetase BioD"/>
    <property type="match status" value="1"/>
</dbReference>
<comment type="catalytic activity">
    <reaction evidence="8">
        <text>(7R,8S)-8-amino-7-(carboxyamino)nonanoate + ATP = (4R,5S)-dethiobiotin + ADP + phosphate + H(+)</text>
        <dbReference type="Rhea" id="RHEA:63684"/>
        <dbReference type="ChEBI" id="CHEBI:15378"/>
        <dbReference type="ChEBI" id="CHEBI:30616"/>
        <dbReference type="ChEBI" id="CHEBI:43474"/>
        <dbReference type="ChEBI" id="CHEBI:149470"/>
        <dbReference type="ChEBI" id="CHEBI:149473"/>
        <dbReference type="ChEBI" id="CHEBI:456216"/>
    </reaction>
</comment>
<dbReference type="eggNOG" id="COG0132">
    <property type="taxonomic scope" value="Bacteria"/>
</dbReference>
<dbReference type="EC" id="6.3.3.3" evidence="9"/>
<comment type="cofactor">
    <cofactor evidence="9">
        <name>Mg(2+)</name>
        <dbReference type="ChEBI" id="CHEBI:18420"/>
    </cofactor>
</comment>
<comment type="function">
    <text evidence="9">Catalyzes a mechanistically unusual reaction, the ATP-dependent insertion of CO2 between the N7 and N8 nitrogen atoms of 7,8-diaminopelargonic acid (DAPA, also called 7,8-diammoniononanoate) to form a ureido ring.</text>
</comment>
<comment type="subunit">
    <text evidence="9">Homodimer.</text>
</comment>
<dbReference type="SUPFAM" id="SSF52540">
    <property type="entry name" value="P-loop containing nucleoside triphosphate hydrolases"/>
    <property type="match status" value="1"/>
</dbReference>
<dbReference type="UniPathway" id="UPA00078">
    <property type="reaction ID" value="UER00161"/>
</dbReference>
<dbReference type="OrthoDB" id="9802097at2"/>
<keyword evidence="6 9" id="KW-0067">ATP-binding</keyword>
<organism evidence="10 11">
    <name type="scientific">Pasteurella bettyae CCUG 2042</name>
    <dbReference type="NCBI Taxonomy" id="1095749"/>
    <lineage>
        <taxon>Bacteria</taxon>
        <taxon>Pseudomonadati</taxon>
        <taxon>Pseudomonadota</taxon>
        <taxon>Gammaproteobacteria</taxon>
        <taxon>Pasteurellales</taxon>
        <taxon>Pasteurellaceae</taxon>
        <taxon>Pasteurella</taxon>
    </lineage>
</organism>
<comment type="similarity">
    <text evidence="9">Belongs to the dethiobiotin synthetase family.</text>
</comment>
<accession>I3DH78</accession>
<keyword evidence="4 9" id="KW-0547">Nucleotide-binding</keyword>
<proteinExistence type="inferred from homology"/>
<evidence type="ECO:0000256" key="8">
    <source>
        <dbReference type="ARBA" id="ARBA00047386"/>
    </source>
</evidence>
<dbReference type="PIRSF" id="PIRSF006755">
    <property type="entry name" value="DTB_synth"/>
    <property type="match status" value="1"/>
</dbReference>
<dbReference type="Proteomes" id="UP000006457">
    <property type="component" value="Unassembled WGS sequence"/>
</dbReference>
<reference evidence="10 11" key="1">
    <citation type="submission" date="2012-03" db="EMBL/GenBank/DDBJ databases">
        <authorList>
            <person name="Harkins D.M."/>
            <person name="Madupu R."/>
            <person name="Durkin A.S."/>
            <person name="Torralba M."/>
            <person name="Methe B."/>
            <person name="Sutton G.G."/>
            <person name="Nelson K.E."/>
        </authorList>
    </citation>
    <scope>NUCLEOTIDE SEQUENCE [LARGE SCALE GENOMIC DNA]</scope>
    <source>
        <strain evidence="10 11">CCUG 2042</strain>
    </source>
</reference>
<keyword evidence="5 9" id="KW-0093">Biotin biosynthesis</keyword>
<dbReference type="InterPro" id="IPR004472">
    <property type="entry name" value="DTB_synth_BioD"/>
</dbReference>
<evidence type="ECO:0000313" key="11">
    <source>
        <dbReference type="Proteomes" id="UP000006457"/>
    </source>
</evidence>
<evidence type="ECO:0000256" key="1">
    <source>
        <dbReference type="ARBA" id="ARBA00022490"/>
    </source>
</evidence>
<evidence type="ECO:0000256" key="2">
    <source>
        <dbReference type="ARBA" id="ARBA00022598"/>
    </source>
</evidence>
<comment type="catalytic activity">
    <reaction evidence="9">
        <text>(7R,8S)-7,8-diammoniononanoate + CO2 + ATP = (4R,5S)-dethiobiotin + ADP + phosphate + 3 H(+)</text>
        <dbReference type="Rhea" id="RHEA:15805"/>
        <dbReference type="ChEBI" id="CHEBI:15378"/>
        <dbReference type="ChEBI" id="CHEBI:16526"/>
        <dbReference type="ChEBI" id="CHEBI:30616"/>
        <dbReference type="ChEBI" id="CHEBI:43474"/>
        <dbReference type="ChEBI" id="CHEBI:149469"/>
        <dbReference type="ChEBI" id="CHEBI:149473"/>
        <dbReference type="ChEBI" id="CHEBI:456216"/>
        <dbReference type="EC" id="6.3.3.3"/>
    </reaction>
</comment>
<evidence type="ECO:0000256" key="5">
    <source>
        <dbReference type="ARBA" id="ARBA00022756"/>
    </source>
</evidence>
<keyword evidence="7 9" id="KW-0460">Magnesium</keyword>
<keyword evidence="1 9" id="KW-0963">Cytoplasm</keyword>
<feature type="binding site" evidence="9">
    <location>
        <begin position="116"/>
        <end position="119"/>
    </location>
    <ligand>
        <name>ATP</name>
        <dbReference type="ChEBI" id="CHEBI:30616"/>
    </ligand>
</feature>
<dbReference type="HAMAP" id="MF_00336">
    <property type="entry name" value="BioD"/>
    <property type="match status" value="1"/>
</dbReference>
<comment type="pathway">
    <text evidence="9">Cofactor biosynthesis; biotin biosynthesis; biotin from 7,8-diaminononanoate: step 1/2.</text>
</comment>
<sequence>MTAQIYFVSGIDTDIGKTVVTGWLAKRFAQQGKKVITQKMIQTGCVDYSTDIQTHRQIQGIEMTSFDKDGTTCPYLFAYPCSPHLAAQLEQKPIDPNFIQKSTALLAEHYDIVLLEGAGGLAVPYNDTEITLDYLTQQRYPVILVTSGRLGSINHTILSLLACRQLKIEVAMVVFNNYPNLDELITDNTKDYLQRYLQTHFPVTEWLEVGEIEVC</sequence>
<keyword evidence="11" id="KW-1185">Reference proteome</keyword>
<feature type="binding site" evidence="9">
    <location>
        <position position="43"/>
    </location>
    <ligand>
        <name>substrate</name>
    </ligand>
</feature>
<dbReference type="GO" id="GO:0000287">
    <property type="term" value="F:magnesium ion binding"/>
    <property type="evidence" value="ECO:0007669"/>
    <property type="project" value="UniProtKB-UniRule"/>
</dbReference>
<feature type="binding site" evidence="9">
    <location>
        <position position="18"/>
    </location>
    <ligand>
        <name>Mg(2+)</name>
        <dbReference type="ChEBI" id="CHEBI:18420"/>
    </ligand>
</feature>
<dbReference type="PANTHER" id="PTHR43210">
    <property type="entry name" value="DETHIOBIOTIN SYNTHETASE"/>
    <property type="match status" value="1"/>
</dbReference>
<evidence type="ECO:0000256" key="4">
    <source>
        <dbReference type="ARBA" id="ARBA00022741"/>
    </source>
</evidence>
<evidence type="ECO:0000313" key="10">
    <source>
        <dbReference type="EMBL" id="EIJ71071.1"/>
    </source>
</evidence>
<dbReference type="GO" id="GO:0042803">
    <property type="term" value="F:protein homodimerization activity"/>
    <property type="evidence" value="ECO:0007669"/>
    <property type="project" value="UniProtKB-ARBA"/>
</dbReference>
<dbReference type="Pfam" id="PF13500">
    <property type="entry name" value="AAA_26"/>
    <property type="match status" value="1"/>
</dbReference>
<dbReference type="PANTHER" id="PTHR43210:SF2">
    <property type="entry name" value="ATP-DEPENDENT DETHIOBIOTIN SYNTHETASE BIOD 2"/>
    <property type="match status" value="1"/>
</dbReference>
<dbReference type="InterPro" id="IPR027417">
    <property type="entry name" value="P-loop_NTPase"/>
</dbReference>
<name>I3DH78_9PAST</name>
<feature type="binding site" evidence="9">
    <location>
        <begin position="176"/>
        <end position="177"/>
    </location>
    <ligand>
        <name>ATP</name>
        <dbReference type="ChEBI" id="CHEBI:30616"/>
    </ligand>
</feature>
<evidence type="ECO:0000256" key="7">
    <source>
        <dbReference type="ARBA" id="ARBA00022842"/>
    </source>
</evidence>
<gene>
    <name evidence="10" type="primary">bioD_2</name>
    <name evidence="9" type="synonym">bioD</name>
    <name evidence="10" type="ORF">HMPREF1052_1841</name>
</gene>
<evidence type="ECO:0000256" key="6">
    <source>
        <dbReference type="ARBA" id="ARBA00022840"/>
    </source>
</evidence>
<dbReference type="EMBL" id="AJSX01000010">
    <property type="protein sequence ID" value="EIJ71071.1"/>
    <property type="molecule type" value="Genomic_DNA"/>
</dbReference>
<dbReference type="GO" id="GO:0005829">
    <property type="term" value="C:cytosol"/>
    <property type="evidence" value="ECO:0007669"/>
    <property type="project" value="TreeGrafter"/>
</dbReference>
<dbReference type="RefSeq" id="WP_005759438.1">
    <property type="nucleotide sequence ID" value="NZ_AJSX01000010.1"/>
</dbReference>
<evidence type="ECO:0000256" key="9">
    <source>
        <dbReference type="HAMAP-Rule" id="MF_00336"/>
    </source>
</evidence>
<dbReference type="GO" id="GO:0004141">
    <property type="term" value="F:dethiobiotin synthase activity"/>
    <property type="evidence" value="ECO:0007669"/>
    <property type="project" value="UniProtKB-UniRule"/>
</dbReference>
<comment type="caution">
    <text evidence="10">The sequence shown here is derived from an EMBL/GenBank/DDBJ whole genome shotgun (WGS) entry which is preliminary data.</text>
</comment>
<feature type="binding site" evidence="9">
    <location>
        <position position="51"/>
    </location>
    <ligand>
        <name>ATP</name>
        <dbReference type="ChEBI" id="CHEBI:30616"/>
    </ligand>
</feature>